<dbReference type="EMBL" id="LBTN01000030">
    <property type="protein sequence ID" value="KKQ39660.1"/>
    <property type="molecule type" value="Genomic_DNA"/>
</dbReference>
<proteinExistence type="inferred from homology"/>
<evidence type="ECO:0000256" key="5">
    <source>
        <dbReference type="ARBA" id="ARBA00023136"/>
    </source>
</evidence>
<dbReference type="InterPro" id="IPR001626">
    <property type="entry name" value="ABC_TroCD"/>
</dbReference>
<dbReference type="PANTHER" id="PTHR30477">
    <property type="entry name" value="ABC-TRANSPORTER METAL-BINDING PROTEIN"/>
    <property type="match status" value="1"/>
</dbReference>
<keyword evidence="6" id="KW-0813">Transport</keyword>
<feature type="transmembrane region" description="Helical" evidence="7">
    <location>
        <begin position="74"/>
        <end position="91"/>
    </location>
</feature>
<gene>
    <name evidence="8" type="ORF">US58_C0030G0001</name>
</gene>
<dbReference type="AlphaFoldDB" id="A0A0G0HM91"/>
<dbReference type="GO" id="GO:0010043">
    <property type="term" value="P:response to zinc ion"/>
    <property type="evidence" value="ECO:0007669"/>
    <property type="project" value="TreeGrafter"/>
</dbReference>
<comment type="similarity">
    <text evidence="2 6">Belongs to the ABC-3 integral membrane protein family.</text>
</comment>
<sequence>MALVPGCITPTNMLEALQYPFMIRALVSGIFIAILLGWLGTFVVTRKMSLIGDGIAHASLAGIAFALLLGWAPIPVAIILSIIIAIFIYFLEKKTKISSDMAIAVVFTTGMAIGIILLHFYQGYQPELVSYLFGNILTINTYDLWNIIFVGSIILICLFIFYRKILFSTFDPIGAYLSGIKPWIYDLVLYISTAVAIILSIKLIGIILVSALLVTPSAIAKLFSKSFKHFTVLAILISAAIVFIGLMVSYYLDLPSGATVVLTGTLLFLLSFGLSF</sequence>
<dbReference type="Pfam" id="PF00950">
    <property type="entry name" value="ABC-3"/>
    <property type="match status" value="1"/>
</dbReference>
<feature type="transmembrane region" description="Helical" evidence="7">
    <location>
        <begin position="103"/>
        <end position="124"/>
    </location>
</feature>
<dbReference type="PANTHER" id="PTHR30477:SF0">
    <property type="entry name" value="METAL TRANSPORT SYSTEM MEMBRANE PROTEIN TM_0125-RELATED"/>
    <property type="match status" value="1"/>
</dbReference>
<feature type="transmembrane region" description="Helical" evidence="7">
    <location>
        <begin position="21"/>
        <end position="43"/>
    </location>
</feature>
<dbReference type="Gene3D" id="1.10.3470.10">
    <property type="entry name" value="ABC transporter involved in vitamin B12 uptake, BtuC"/>
    <property type="match status" value="1"/>
</dbReference>
<dbReference type="STRING" id="1619036.US58_C0030G0001"/>
<feature type="transmembrane region" description="Helical" evidence="7">
    <location>
        <begin position="230"/>
        <end position="252"/>
    </location>
</feature>
<feature type="transmembrane region" description="Helical" evidence="7">
    <location>
        <begin position="183"/>
        <end position="199"/>
    </location>
</feature>
<evidence type="ECO:0000256" key="1">
    <source>
        <dbReference type="ARBA" id="ARBA00004141"/>
    </source>
</evidence>
<evidence type="ECO:0000256" key="4">
    <source>
        <dbReference type="ARBA" id="ARBA00022989"/>
    </source>
</evidence>
<evidence type="ECO:0000256" key="3">
    <source>
        <dbReference type="ARBA" id="ARBA00022692"/>
    </source>
</evidence>
<evidence type="ECO:0000256" key="2">
    <source>
        <dbReference type="ARBA" id="ARBA00008034"/>
    </source>
</evidence>
<dbReference type="GO" id="GO:0055085">
    <property type="term" value="P:transmembrane transport"/>
    <property type="evidence" value="ECO:0007669"/>
    <property type="project" value="InterPro"/>
</dbReference>
<protein>
    <submittedName>
        <fullName evidence="8">ABC-3 protein</fullName>
    </submittedName>
</protein>
<evidence type="ECO:0000313" key="9">
    <source>
        <dbReference type="Proteomes" id="UP000034333"/>
    </source>
</evidence>
<reference evidence="8 9" key="1">
    <citation type="journal article" date="2015" name="Nature">
        <title>rRNA introns, odd ribosomes, and small enigmatic genomes across a large radiation of phyla.</title>
        <authorList>
            <person name="Brown C.T."/>
            <person name="Hug L.A."/>
            <person name="Thomas B.C."/>
            <person name="Sharon I."/>
            <person name="Castelle C.J."/>
            <person name="Singh A."/>
            <person name="Wilkins M.J."/>
            <person name="Williams K.H."/>
            <person name="Banfield J.F."/>
        </authorList>
    </citation>
    <scope>NUCLEOTIDE SEQUENCE [LARGE SCALE GENOMIC DNA]</scope>
</reference>
<feature type="transmembrane region" description="Helical" evidence="7">
    <location>
        <begin position="144"/>
        <end position="162"/>
    </location>
</feature>
<dbReference type="Proteomes" id="UP000034333">
    <property type="component" value="Unassembled WGS sequence"/>
</dbReference>
<evidence type="ECO:0000256" key="6">
    <source>
        <dbReference type="RuleBase" id="RU003943"/>
    </source>
</evidence>
<organism evidence="8 9">
    <name type="scientific">Candidatus Magasanikbacteria bacterium GW2011_GWA2_37_8</name>
    <dbReference type="NCBI Taxonomy" id="1619036"/>
    <lineage>
        <taxon>Bacteria</taxon>
        <taxon>Candidatus Magasanikiibacteriota</taxon>
    </lineage>
</organism>
<feature type="transmembrane region" description="Helical" evidence="7">
    <location>
        <begin position="258"/>
        <end position="275"/>
    </location>
</feature>
<dbReference type="CDD" id="cd06550">
    <property type="entry name" value="TM_ABC_iron-siderophores_like"/>
    <property type="match status" value="1"/>
</dbReference>
<keyword evidence="5 7" id="KW-0472">Membrane</keyword>
<feature type="non-terminal residue" evidence="8">
    <location>
        <position position="276"/>
    </location>
</feature>
<accession>A0A0G0HM91</accession>
<evidence type="ECO:0000256" key="7">
    <source>
        <dbReference type="SAM" id="Phobius"/>
    </source>
</evidence>
<evidence type="ECO:0000313" key="8">
    <source>
        <dbReference type="EMBL" id="KKQ39660.1"/>
    </source>
</evidence>
<comment type="caution">
    <text evidence="8">The sequence shown here is derived from an EMBL/GenBank/DDBJ whole genome shotgun (WGS) entry which is preliminary data.</text>
</comment>
<keyword evidence="3 6" id="KW-0812">Transmembrane</keyword>
<dbReference type="InterPro" id="IPR037294">
    <property type="entry name" value="ABC_BtuC-like"/>
</dbReference>
<dbReference type="SUPFAM" id="SSF81345">
    <property type="entry name" value="ABC transporter involved in vitamin B12 uptake, BtuC"/>
    <property type="match status" value="1"/>
</dbReference>
<dbReference type="GO" id="GO:0043190">
    <property type="term" value="C:ATP-binding cassette (ABC) transporter complex"/>
    <property type="evidence" value="ECO:0007669"/>
    <property type="project" value="InterPro"/>
</dbReference>
<keyword evidence="4 7" id="KW-1133">Transmembrane helix</keyword>
<name>A0A0G0HM91_9BACT</name>
<comment type="subcellular location">
    <subcellularLocation>
        <location evidence="6">Cell membrane</location>
        <topology evidence="6">Multi-pass membrane protein</topology>
    </subcellularLocation>
    <subcellularLocation>
        <location evidence="1">Membrane</location>
        <topology evidence="1">Multi-pass membrane protein</topology>
    </subcellularLocation>
</comment>